<keyword evidence="5 6" id="KW-0472">Membrane</keyword>
<comment type="similarity">
    <text evidence="2 6">Belongs to the OST5 family.</text>
</comment>
<dbReference type="InterPro" id="IPR007915">
    <property type="entry name" value="TMEM258/Ost5"/>
</dbReference>
<comment type="caution">
    <text evidence="7">The sequence shown here is derived from an EMBL/GenBank/DDBJ whole genome shotgun (WGS) entry which is preliminary data.</text>
</comment>
<evidence type="ECO:0000256" key="2">
    <source>
        <dbReference type="ARBA" id="ARBA00009825"/>
    </source>
</evidence>
<dbReference type="Proteomes" id="UP000707071">
    <property type="component" value="Unassembled WGS sequence"/>
</dbReference>
<evidence type="ECO:0000313" key="8">
    <source>
        <dbReference type="Proteomes" id="UP000707071"/>
    </source>
</evidence>
<name>A0A9P7QL36_9HYPO</name>
<keyword evidence="4 6" id="KW-1133">Transmembrane helix</keyword>
<protein>
    <recommendedName>
        <fullName evidence="6">Dolichyl-diphosphooligosaccharide-protein glycosyltransferase subunit OST5</fullName>
    </recommendedName>
</protein>
<feature type="transmembrane region" description="Helical" evidence="6">
    <location>
        <begin position="150"/>
        <end position="170"/>
    </location>
</feature>
<evidence type="ECO:0000256" key="6">
    <source>
        <dbReference type="RuleBase" id="RU367008"/>
    </source>
</evidence>
<dbReference type="Pfam" id="PF05251">
    <property type="entry name" value="Ost5"/>
    <property type="match status" value="1"/>
</dbReference>
<evidence type="ECO:0000256" key="5">
    <source>
        <dbReference type="ARBA" id="ARBA00023136"/>
    </source>
</evidence>
<keyword evidence="3 6" id="KW-0812">Transmembrane</keyword>
<evidence type="ECO:0000313" key="7">
    <source>
        <dbReference type="EMBL" id="KAG6301306.1"/>
    </source>
</evidence>
<gene>
    <name evidence="7" type="ORF">E4U09_005446</name>
</gene>
<keyword evidence="8" id="KW-1185">Reference proteome</keyword>
<sequence>MDESNPKLADTRDQPTFDSQLVLNHDSVVARARLTSTAGVAIEAAWGQDSLELANRHDNYISTYIVTILSLHHFIALNQECKVSTTRPTSRHMDSSLHEVWRAAEGSPFLPAIGKNSQFLVAFSLVLLGVFITGVFALNRSLISLTTLGIPASLAFAFGTVYMFCAVGVYI</sequence>
<evidence type="ECO:0000256" key="4">
    <source>
        <dbReference type="ARBA" id="ARBA00022989"/>
    </source>
</evidence>
<reference evidence="7 8" key="1">
    <citation type="journal article" date="2020" name="bioRxiv">
        <title>Whole genome comparisons of ergot fungi reveals the divergence and evolution of species within the genus Claviceps are the result of varying mechanisms driving genome evolution and host range expansion.</title>
        <authorList>
            <person name="Wyka S.A."/>
            <person name="Mondo S.J."/>
            <person name="Liu M."/>
            <person name="Dettman J."/>
            <person name="Nalam V."/>
            <person name="Broders K.D."/>
        </authorList>
    </citation>
    <scope>NUCLEOTIDE SEQUENCE [LARGE SCALE GENOMIC DNA]</scope>
    <source>
        <strain evidence="7 8">Clav52</strain>
    </source>
</reference>
<comment type="subunit">
    <text evidence="6">Component of the oligosaccharyltransferase (OST) complex.</text>
</comment>
<feature type="transmembrane region" description="Helical" evidence="6">
    <location>
        <begin position="119"/>
        <end position="138"/>
    </location>
</feature>
<dbReference type="GO" id="GO:0008250">
    <property type="term" value="C:oligosaccharyltransferase complex"/>
    <property type="evidence" value="ECO:0007669"/>
    <property type="project" value="UniProtKB-UniRule"/>
</dbReference>
<organism evidence="7 8">
    <name type="scientific">Claviceps aff. purpurea</name>
    <dbReference type="NCBI Taxonomy" id="1967640"/>
    <lineage>
        <taxon>Eukaryota</taxon>
        <taxon>Fungi</taxon>
        <taxon>Dikarya</taxon>
        <taxon>Ascomycota</taxon>
        <taxon>Pezizomycotina</taxon>
        <taxon>Sordariomycetes</taxon>
        <taxon>Hypocreomycetidae</taxon>
        <taxon>Hypocreales</taxon>
        <taxon>Clavicipitaceae</taxon>
        <taxon>Claviceps</taxon>
    </lineage>
</organism>
<dbReference type="EMBL" id="SRRH01000046">
    <property type="protein sequence ID" value="KAG6301306.1"/>
    <property type="molecule type" value="Genomic_DNA"/>
</dbReference>
<dbReference type="GO" id="GO:0006487">
    <property type="term" value="P:protein N-linked glycosylation"/>
    <property type="evidence" value="ECO:0007669"/>
    <property type="project" value="UniProtKB-UniRule"/>
</dbReference>
<evidence type="ECO:0000256" key="1">
    <source>
        <dbReference type="ARBA" id="ARBA00004141"/>
    </source>
</evidence>
<comment type="subcellular location">
    <subcellularLocation>
        <location evidence="1 6">Membrane</location>
        <topology evidence="1 6">Multi-pass membrane protein</topology>
    </subcellularLocation>
</comment>
<comment type="function">
    <text evidence="6">Subunit of the oligosaccharyl transferase (OST) complex that catalyzes the initial transfer of a defined glycan (Glc(3)Man(9)GlcNAc(2) in eukaryotes) from the lipid carrier dolichol-pyrophosphate to an asparagine residue within an Asn-X-Ser/Thr consensus motif in nascent polypeptide chains, the first step in protein N-glycosylation. N-glycosylation occurs cotranslationally and the complex associates with the Sec61 complex at the channel-forming translocon complex that mediates protein translocation across the endoplasmic reticulum (ER). All subunits are required for a maximal enzyme activity.</text>
</comment>
<evidence type="ECO:0000256" key="3">
    <source>
        <dbReference type="ARBA" id="ARBA00022692"/>
    </source>
</evidence>
<proteinExistence type="inferred from homology"/>
<accession>A0A9P7QL36</accession>
<dbReference type="AlphaFoldDB" id="A0A9P7QL36"/>